<dbReference type="Pfam" id="PF00465">
    <property type="entry name" value="Fe-ADH"/>
    <property type="match status" value="1"/>
</dbReference>
<dbReference type="GO" id="GO:0046872">
    <property type="term" value="F:metal ion binding"/>
    <property type="evidence" value="ECO:0007669"/>
    <property type="project" value="InterPro"/>
</dbReference>
<dbReference type="Proteomes" id="UP000095094">
    <property type="component" value="Unassembled WGS sequence"/>
</dbReference>
<dbReference type="AlphaFoldDB" id="A0A1E5H4K8"/>
<dbReference type="Pfam" id="PF25137">
    <property type="entry name" value="ADH_Fe_C"/>
    <property type="match status" value="1"/>
</dbReference>
<dbReference type="InterPro" id="IPR056798">
    <property type="entry name" value="ADH_Fe_C"/>
</dbReference>
<dbReference type="EMBL" id="MIJY01000002">
    <property type="protein sequence ID" value="OEG19909.1"/>
    <property type="molecule type" value="Genomic_DNA"/>
</dbReference>
<organism evidence="4 5">
    <name type="scientific">Enterococcus termitis</name>
    <dbReference type="NCBI Taxonomy" id="332950"/>
    <lineage>
        <taxon>Bacteria</taxon>
        <taxon>Bacillati</taxon>
        <taxon>Bacillota</taxon>
        <taxon>Bacilli</taxon>
        <taxon>Lactobacillales</taxon>
        <taxon>Enterococcaceae</taxon>
        <taxon>Enterococcus</taxon>
    </lineage>
</organism>
<feature type="domain" description="Fe-containing alcohol dehydrogenase-like C-terminal" evidence="3">
    <location>
        <begin position="179"/>
        <end position="382"/>
    </location>
</feature>
<comment type="caution">
    <text evidence="4">The sequence shown here is derived from an EMBL/GenBank/DDBJ whole genome shotgun (WGS) entry which is preliminary data.</text>
</comment>
<evidence type="ECO:0000313" key="4">
    <source>
        <dbReference type="EMBL" id="OEG19909.1"/>
    </source>
</evidence>
<dbReference type="InterPro" id="IPR001670">
    <property type="entry name" value="ADH_Fe/GldA"/>
</dbReference>
<dbReference type="FunFam" id="1.20.1090.10:FF:000001">
    <property type="entry name" value="Aldehyde-alcohol dehydrogenase"/>
    <property type="match status" value="1"/>
</dbReference>
<protein>
    <submittedName>
        <fullName evidence="4">Alcohol dehydrogenase</fullName>
    </submittedName>
</protein>
<dbReference type="OrthoDB" id="9815791at2"/>
<dbReference type="FunFam" id="3.40.50.1970:FF:000003">
    <property type="entry name" value="Alcohol dehydrogenase, iron-containing"/>
    <property type="match status" value="1"/>
</dbReference>
<feature type="domain" description="Alcohol dehydrogenase iron-type/glycerol dehydrogenase GldA" evidence="2">
    <location>
        <begin position="15"/>
        <end position="168"/>
    </location>
</feature>
<evidence type="ECO:0000256" key="1">
    <source>
        <dbReference type="ARBA" id="ARBA00023002"/>
    </source>
</evidence>
<evidence type="ECO:0000259" key="2">
    <source>
        <dbReference type="Pfam" id="PF00465"/>
    </source>
</evidence>
<dbReference type="Gene3D" id="1.20.1090.10">
    <property type="entry name" value="Dehydroquinate synthase-like - alpha domain"/>
    <property type="match status" value="1"/>
</dbReference>
<dbReference type="PANTHER" id="PTHR11496:SF83">
    <property type="entry name" value="HYDROXYACID-OXOACID TRANSHYDROGENASE, MITOCHONDRIAL"/>
    <property type="match status" value="1"/>
</dbReference>
<proteinExistence type="predicted"/>
<dbReference type="InterPro" id="IPR039697">
    <property type="entry name" value="Alcohol_dehydrogenase_Fe"/>
</dbReference>
<keyword evidence="1" id="KW-0560">Oxidoreductase</keyword>
<dbReference type="SUPFAM" id="SSF56796">
    <property type="entry name" value="Dehydroquinate synthase-like"/>
    <property type="match status" value="1"/>
</dbReference>
<evidence type="ECO:0000259" key="3">
    <source>
        <dbReference type="Pfam" id="PF25137"/>
    </source>
</evidence>
<dbReference type="PROSITE" id="PS00060">
    <property type="entry name" value="ADH_IRON_2"/>
    <property type="match status" value="1"/>
</dbReference>
<reference evidence="5" key="1">
    <citation type="submission" date="2016-09" db="EMBL/GenBank/DDBJ databases">
        <authorList>
            <person name="Gulvik C.A."/>
        </authorList>
    </citation>
    <scope>NUCLEOTIDE SEQUENCE [LARGE SCALE GENOMIC DNA]</scope>
    <source>
        <strain evidence="5">LMG 8895</strain>
    </source>
</reference>
<dbReference type="GO" id="GO:0004022">
    <property type="term" value="F:alcohol dehydrogenase (NAD+) activity"/>
    <property type="evidence" value="ECO:0007669"/>
    <property type="project" value="UniProtKB-ARBA"/>
</dbReference>
<accession>A0A1E5H4K8</accession>
<dbReference type="PROSITE" id="PS00913">
    <property type="entry name" value="ADH_IRON_1"/>
    <property type="match status" value="1"/>
</dbReference>
<keyword evidence="5" id="KW-1185">Reference proteome</keyword>
<evidence type="ECO:0000313" key="5">
    <source>
        <dbReference type="Proteomes" id="UP000095094"/>
    </source>
</evidence>
<sequence length="387" mass="41729">MKKGGYYLFSQFKMPTKIITGEHSLSAVQSLSLSRVLIICDPFMEKNGTAENVGQLLKEKAIDYCIFSGIVPDPTIDVVTNGLIAAVNSKPDGIIALGGGSAMDAAKVIRHVYTIAEKETPVQLICVPTTSGTGSEVTAFAVISDPEAQSKYALVDDRMIPDLAILDPLLTVSVPKNVTADTGIDVFTHCMEALASTQATDFTDACSEKALKVIWDDLIPVFNQGENLALREKIHNASCLAGMAFSEASLGICHSLAHALGGRFHIPHGRANAMLLPHVISYNAGLDAERETDNLVLYQNIAGHLGFRAGTAKATVHAMITGIQRQFKQMEIPRFINECGIDPDVFLAAVPDMAEKALTDKCTLTNPRKPNQAELEAIYQRLLRGGY</sequence>
<gene>
    <name evidence="4" type="ORF">BCR25_14040</name>
</gene>
<dbReference type="RefSeq" id="WP_069662176.1">
    <property type="nucleotide sequence ID" value="NZ_JBHUJJ010000001.1"/>
</dbReference>
<name>A0A1E5H4K8_9ENTE</name>
<dbReference type="Gene3D" id="3.40.50.1970">
    <property type="match status" value="1"/>
</dbReference>
<dbReference type="InterPro" id="IPR018211">
    <property type="entry name" value="ADH_Fe_CS"/>
</dbReference>
<dbReference type="CDD" id="cd08180">
    <property type="entry name" value="PDD"/>
    <property type="match status" value="1"/>
</dbReference>
<dbReference type="PANTHER" id="PTHR11496">
    <property type="entry name" value="ALCOHOL DEHYDROGENASE"/>
    <property type="match status" value="1"/>
</dbReference>